<organism evidence="2 3">
    <name type="scientific">Vulgatibacter incomptus</name>
    <dbReference type="NCBI Taxonomy" id="1391653"/>
    <lineage>
        <taxon>Bacteria</taxon>
        <taxon>Pseudomonadati</taxon>
        <taxon>Myxococcota</taxon>
        <taxon>Myxococcia</taxon>
        <taxon>Myxococcales</taxon>
        <taxon>Cystobacterineae</taxon>
        <taxon>Vulgatibacteraceae</taxon>
        <taxon>Vulgatibacter</taxon>
    </lineage>
</organism>
<dbReference type="EMBL" id="CP012332">
    <property type="protein sequence ID" value="AKU92921.1"/>
    <property type="molecule type" value="Genomic_DNA"/>
</dbReference>
<dbReference type="AlphaFoldDB" id="A0A0K1PHP3"/>
<reference evidence="2 3" key="1">
    <citation type="submission" date="2015-08" db="EMBL/GenBank/DDBJ databases">
        <authorList>
            <person name="Babu N.S."/>
            <person name="Beckwith C.J."/>
            <person name="Beseler K.G."/>
            <person name="Brison A."/>
            <person name="Carone J.V."/>
            <person name="Caskin T.P."/>
            <person name="Diamond M."/>
            <person name="Durham M.E."/>
            <person name="Foxe J.M."/>
            <person name="Go M."/>
            <person name="Henderson B.A."/>
            <person name="Jones I.B."/>
            <person name="McGettigan J.A."/>
            <person name="Micheletti S.J."/>
            <person name="Nasrallah M.E."/>
            <person name="Ortiz D."/>
            <person name="Piller C.R."/>
            <person name="Privatt S.R."/>
            <person name="Schneider S.L."/>
            <person name="Sharp S."/>
            <person name="Smith T.C."/>
            <person name="Stanton J.D."/>
            <person name="Ullery H.E."/>
            <person name="Wilson R.J."/>
            <person name="Serrano M.G."/>
            <person name="Buck G."/>
            <person name="Lee V."/>
            <person name="Wang Y."/>
            <person name="Carvalho R."/>
            <person name="Voegtly L."/>
            <person name="Shi R."/>
            <person name="Duckworth R."/>
            <person name="Johnson A."/>
            <person name="Loviza R."/>
            <person name="Walstead R."/>
            <person name="Shah Z."/>
            <person name="Kiflezghi M."/>
            <person name="Wade K."/>
            <person name="Ball S.L."/>
            <person name="Bradley K.W."/>
            <person name="Asai D.J."/>
            <person name="Bowman C.A."/>
            <person name="Russell D.A."/>
            <person name="Pope W.H."/>
            <person name="Jacobs-Sera D."/>
            <person name="Hendrix R.W."/>
            <person name="Hatfull G.F."/>
        </authorList>
    </citation>
    <scope>NUCLEOTIDE SEQUENCE [LARGE SCALE GENOMIC DNA]</scope>
    <source>
        <strain evidence="2 3">DSM 27710</strain>
    </source>
</reference>
<proteinExistence type="predicted"/>
<keyword evidence="1" id="KW-0812">Transmembrane</keyword>
<sequence>MSGFARAMREAEPYIQASWSLAAAVALGVVAGYFADKELGTQPWLLLTGSVLGMALGVYAFIKAILVAEQKRKSR</sequence>
<evidence type="ECO:0000313" key="3">
    <source>
        <dbReference type="Proteomes" id="UP000055590"/>
    </source>
</evidence>
<dbReference type="KEGG" id="vin:AKJ08_3308"/>
<feature type="transmembrane region" description="Helical" evidence="1">
    <location>
        <begin position="46"/>
        <end position="68"/>
    </location>
</feature>
<protein>
    <recommendedName>
        <fullName evidence="4">ATP synthase protein I</fullName>
    </recommendedName>
</protein>
<keyword evidence="1" id="KW-0472">Membrane</keyword>
<keyword evidence="3" id="KW-1185">Reference proteome</keyword>
<dbReference type="Proteomes" id="UP000055590">
    <property type="component" value="Chromosome"/>
</dbReference>
<dbReference type="OrthoDB" id="5383185at2"/>
<evidence type="ECO:0008006" key="4">
    <source>
        <dbReference type="Google" id="ProtNLM"/>
    </source>
</evidence>
<dbReference type="Pfam" id="PF09527">
    <property type="entry name" value="ATPase_gene1"/>
    <property type="match status" value="1"/>
</dbReference>
<dbReference type="InterPro" id="IPR032820">
    <property type="entry name" value="ATPase_put"/>
</dbReference>
<name>A0A0K1PHP3_9BACT</name>
<accession>A0A0K1PHP3</accession>
<keyword evidence="1" id="KW-1133">Transmembrane helix</keyword>
<dbReference type="STRING" id="1391653.AKJ08_3308"/>
<gene>
    <name evidence="2" type="ORF">AKJ08_3308</name>
</gene>
<feature type="transmembrane region" description="Helical" evidence="1">
    <location>
        <begin position="14"/>
        <end position="34"/>
    </location>
</feature>
<evidence type="ECO:0000313" key="2">
    <source>
        <dbReference type="EMBL" id="AKU92921.1"/>
    </source>
</evidence>
<evidence type="ECO:0000256" key="1">
    <source>
        <dbReference type="SAM" id="Phobius"/>
    </source>
</evidence>